<feature type="region of interest" description="Disordered" evidence="1">
    <location>
        <begin position="1"/>
        <end position="28"/>
    </location>
</feature>
<feature type="region of interest" description="Disordered" evidence="1">
    <location>
        <begin position="47"/>
        <end position="68"/>
    </location>
</feature>
<reference evidence="2 3" key="1">
    <citation type="submission" date="2023-02" db="EMBL/GenBank/DDBJ databases">
        <title>LHISI_Scaffold_Assembly.</title>
        <authorList>
            <person name="Stuart O.P."/>
            <person name="Cleave R."/>
            <person name="Magrath M.J.L."/>
            <person name="Mikheyev A.S."/>
        </authorList>
    </citation>
    <scope>NUCLEOTIDE SEQUENCE [LARGE SCALE GENOMIC DNA]</scope>
    <source>
        <strain evidence="2">Daus_M_001</strain>
        <tissue evidence="2">Leg muscle</tissue>
    </source>
</reference>
<proteinExistence type="predicted"/>
<protein>
    <submittedName>
        <fullName evidence="2">Uncharacterized protein</fullName>
    </submittedName>
</protein>
<keyword evidence="3" id="KW-1185">Reference proteome</keyword>
<sequence length="415" mass="46045">MLTISEEKSLASRSREPINSGSNHNTPPIVEGVRVYLCEGVEQLKLSVEEEENNEEEEEEEGEGRMMKRRRNDHGAIASTYFWCMHIQEQAVFTSSYFVRTEFHLQRRFSINCGVSGPAPGFRVFSDLYPELLAPSRCVLVVEQLFRWGSWSGEIWAALNNEALKVNECEANTGIPWWGKLEISEKTCQPAASSAMIPTCENPRAIPLGIKSCSPWWEASALSSTPFGHVMLDPAEEESLSDGSMRSSAYKYASEPGSPCSVPDVRQCWQPGEGDEVIMRTPIPNLCIRPRHVQVTRAPSKWGHSGFGARASSKWGHSDSVASAPLKWEHSSSVSRESHKCGQIGSMVRTPCKWGDFDSVAGTPHGATFAMWLEHHHSGATVAQGLEHSTSRVKVAQWLEHTPSGVTVAQWLEHP</sequence>
<gene>
    <name evidence="2" type="ORF">PR048_021033</name>
</gene>
<dbReference type="Proteomes" id="UP001159363">
    <property type="component" value="Chromosome 7"/>
</dbReference>
<feature type="compositionally biased region" description="Basic and acidic residues" evidence="1">
    <location>
        <begin position="1"/>
        <end position="16"/>
    </location>
</feature>
<comment type="caution">
    <text evidence="2">The sequence shown here is derived from an EMBL/GenBank/DDBJ whole genome shotgun (WGS) entry which is preliminary data.</text>
</comment>
<evidence type="ECO:0000313" key="3">
    <source>
        <dbReference type="Proteomes" id="UP001159363"/>
    </source>
</evidence>
<accession>A0ABQ9GX30</accession>
<evidence type="ECO:0000256" key="1">
    <source>
        <dbReference type="SAM" id="MobiDB-lite"/>
    </source>
</evidence>
<feature type="compositionally biased region" description="Acidic residues" evidence="1">
    <location>
        <begin position="49"/>
        <end position="62"/>
    </location>
</feature>
<evidence type="ECO:0000313" key="2">
    <source>
        <dbReference type="EMBL" id="KAJ8876588.1"/>
    </source>
</evidence>
<organism evidence="2 3">
    <name type="scientific">Dryococelus australis</name>
    <dbReference type="NCBI Taxonomy" id="614101"/>
    <lineage>
        <taxon>Eukaryota</taxon>
        <taxon>Metazoa</taxon>
        <taxon>Ecdysozoa</taxon>
        <taxon>Arthropoda</taxon>
        <taxon>Hexapoda</taxon>
        <taxon>Insecta</taxon>
        <taxon>Pterygota</taxon>
        <taxon>Neoptera</taxon>
        <taxon>Polyneoptera</taxon>
        <taxon>Phasmatodea</taxon>
        <taxon>Verophasmatodea</taxon>
        <taxon>Anareolatae</taxon>
        <taxon>Phasmatidae</taxon>
        <taxon>Eurycanthinae</taxon>
        <taxon>Dryococelus</taxon>
    </lineage>
</organism>
<dbReference type="EMBL" id="JARBHB010000008">
    <property type="protein sequence ID" value="KAJ8876588.1"/>
    <property type="molecule type" value="Genomic_DNA"/>
</dbReference>
<feature type="compositionally biased region" description="Polar residues" evidence="1">
    <location>
        <begin position="17"/>
        <end position="26"/>
    </location>
</feature>
<name>A0ABQ9GX30_9NEOP</name>